<dbReference type="PANTHER" id="PTHR24366">
    <property type="entry name" value="IG(IMMUNOGLOBULIN) AND LRR(LEUCINE RICH REPEAT) DOMAINS"/>
    <property type="match status" value="1"/>
</dbReference>
<dbReference type="EMBL" id="CAJNRE010002246">
    <property type="protein sequence ID" value="CAF1972497.1"/>
    <property type="molecule type" value="Genomic_DNA"/>
</dbReference>
<dbReference type="Pfam" id="PF13855">
    <property type="entry name" value="LRR_8"/>
    <property type="match status" value="3"/>
</dbReference>
<dbReference type="EMBL" id="CAJNOW010018561">
    <property type="protein sequence ID" value="CAF1666430.1"/>
    <property type="molecule type" value="Genomic_DNA"/>
</dbReference>
<evidence type="ECO:0000313" key="5">
    <source>
        <dbReference type="EMBL" id="CAF1972497.1"/>
    </source>
</evidence>
<sequence>MQWCIAVPFSSFFSSSILFPNHNLFSSIILILTTFILNIIHLPSSVHALSISACSPYLYLTNTDIRTNNQYIQPCPVLSPCKCICEIESKRLWIDCFYRQLKSVPIFQTIETNNTILQWNVDLAFNLFDSVTFHENNKTKWIPDNMHIRHMVLASSLAYDLIVQLNLTHRHLIDIWPSQQHLSIIDDQFQLVDDYENDQPEEEDKNDLEEFNKIKRSLMSPNSEQKRLLTDLTLKLREATKRINLFKLALSGEPSPISNLYLDHNSLDSIPMQALYNATGLYEIYLSFNNIVQLPPYAFGFSHHLTRVDLSYNKLTSINNLAFQRHPNAFAGPFLIDYLDLSHNHLTILEENAFSYLVNLRLLKLEHNQIRSISAHIWTGLYRLKYLDLSHNYIENFTQAFYSGYLHELNQLKITSNNLSELGPCEFLPLKGLTKLNLSGNNITTLDTCSFYGLHPTTSHSSLNVHLRSNQLETIDPCTFNNFARSTIHLENNPLICNCSFNYLLHNRQSLAYTGQECGGGFTYQSQNQQLALPAVRKANLTANKKPMNFSIPCQEAYAYYNDLCSKLDCSNQCAPNERFIIQITTIATPSGTIFIYQKTVVSIVILVLVHCSLFFCMYKL</sequence>
<dbReference type="SMART" id="SM00365">
    <property type="entry name" value="LRR_SD22"/>
    <property type="match status" value="4"/>
</dbReference>
<dbReference type="PROSITE" id="PS51450">
    <property type="entry name" value="LRR"/>
    <property type="match status" value="2"/>
</dbReference>
<dbReference type="PANTHER" id="PTHR24366:SF96">
    <property type="entry name" value="LEUCINE RICH REPEAT CONTAINING 53"/>
    <property type="match status" value="1"/>
</dbReference>
<dbReference type="SMART" id="SM00369">
    <property type="entry name" value="LRR_TYP"/>
    <property type="match status" value="7"/>
</dbReference>
<keyword evidence="3" id="KW-0472">Membrane</keyword>
<name>A0A816FWP0_9BILA</name>
<dbReference type="InterPro" id="IPR032675">
    <property type="entry name" value="LRR_dom_sf"/>
</dbReference>
<gene>
    <name evidence="4" type="ORF">KQP761_LOCUS33221</name>
    <name evidence="5" type="ORF">MBJ925_LOCUS6879</name>
</gene>
<organism evidence="4 6">
    <name type="scientific">Rotaria magnacalcarata</name>
    <dbReference type="NCBI Taxonomy" id="392030"/>
    <lineage>
        <taxon>Eukaryota</taxon>
        <taxon>Metazoa</taxon>
        <taxon>Spiralia</taxon>
        <taxon>Gnathifera</taxon>
        <taxon>Rotifera</taxon>
        <taxon>Eurotatoria</taxon>
        <taxon>Bdelloidea</taxon>
        <taxon>Philodinida</taxon>
        <taxon>Philodinidae</taxon>
        <taxon>Rotaria</taxon>
    </lineage>
</organism>
<reference evidence="4" key="1">
    <citation type="submission" date="2021-02" db="EMBL/GenBank/DDBJ databases">
        <authorList>
            <person name="Nowell W R."/>
        </authorList>
    </citation>
    <scope>NUCLEOTIDE SEQUENCE</scope>
</reference>
<evidence type="ECO:0000313" key="6">
    <source>
        <dbReference type="Proteomes" id="UP000663834"/>
    </source>
</evidence>
<evidence type="ECO:0000256" key="3">
    <source>
        <dbReference type="SAM" id="Phobius"/>
    </source>
</evidence>
<dbReference type="AlphaFoldDB" id="A0A816FWP0"/>
<dbReference type="OrthoDB" id="1055097at2759"/>
<feature type="transmembrane region" description="Helical" evidence="3">
    <location>
        <begin position="600"/>
        <end position="619"/>
    </location>
</feature>
<evidence type="ECO:0000256" key="1">
    <source>
        <dbReference type="ARBA" id="ARBA00022614"/>
    </source>
</evidence>
<comment type="caution">
    <text evidence="4">The sequence shown here is derived from an EMBL/GenBank/DDBJ whole genome shotgun (WGS) entry which is preliminary data.</text>
</comment>
<dbReference type="Proteomes" id="UP000663834">
    <property type="component" value="Unassembled WGS sequence"/>
</dbReference>
<accession>A0A816FWP0</accession>
<keyword evidence="3" id="KW-0812">Transmembrane</keyword>
<evidence type="ECO:0000313" key="4">
    <source>
        <dbReference type="EMBL" id="CAF1666430.1"/>
    </source>
</evidence>
<dbReference type="SUPFAM" id="SSF52058">
    <property type="entry name" value="L domain-like"/>
    <property type="match status" value="1"/>
</dbReference>
<keyword evidence="3" id="KW-1133">Transmembrane helix</keyword>
<proteinExistence type="predicted"/>
<evidence type="ECO:0000256" key="2">
    <source>
        <dbReference type="ARBA" id="ARBA00022737"/>
    </source>
</evidence>
<dbReference type="Proteomes" id="UP000663824">
    <property type="component" value="Unassembled WGS sequence"/>
</dbReference>
<dbReference type="Gene3D" id="3.80.10.10">
    <property type="entry name" value="Ribonuclease Inhibitor"/>
    <property type="match status" value="3"/>
</dbReference>
<dbReference type="InterPro" id="IPR003591">
    <property type="entry name" value="Leu-rich_rpt_typical-subtyp"/>
</dbReference>
<keyword evidence="2" id="KW-0677">Repeat</keyword>
<dbReference type="InterPro" id="IPR001611">
    <property type="entry name" value="Leu-rich_rpt"/>
</dbReference>
<keyword evidence="1" id="KW-0433">Leucine-rich repeat</keyword>
<protein>
    <submittedName>
        <fullName evidence="4">Uncharacterized protein</fullName>
    </submittedName>
</protein>